<comment type="similarity">
    <text evidence="1">Belongs to the class-I aminoacyl-tRNA synthetase family.</text>
</comment>
<keyword evidence="7" id="KW-1185">Reference proteome</keyword>
<dbReference type="Proteomes" id="UP000792457">
    <property type="component" value="Unassembled WGS sequence"/>
</dbReference>
<dbReference type="EMBL" id="KZ308495">
    <property type="protein sequence ID" value="KAG8230559.1"/>
    <property type="molecule type" value="Genomic_DNA"/>
</dbReference>
<feature type="non-terminal residue" evidence="6">
    <location>
        <position position="220"/>
    </location>
</feature>
<evidence type="ECO:0000256" key="2">
    <source>
        <dbReference type="ARBA" id="ARBA00022598"/>
    </source>
</evidence>
<protein>
    <recommendedName>
        <fullName evidence="5">tRNA synthetases class I catalytic domain-containing protein</fullName>
    </recommendedName>
</protein>
<evidence type="ECO:0000256" key="4">
    <source>
        <dbReference type="ARBA" id="ARBA00022840"/>
    </source>
</evidence>
<dbReference type="GO" id="GO:0004817">
    <property type="term" value="F:cysteine-tRNA ligase activity"/>
    <property type="evidence" value="ECO:0007669"/>
    <property type="project" value="TreeGrafter"/>
</dbReference>
<dbReference type="PANTHER" id="PTHR10890">
    <property type="entry name" value="CYSTEINYL-TRNA SYNTHETASE"/>
    <property type="match status" value="1"/>
</dbReference>
<dbReference type="GO" id="GO:0005737">
    <property type="term" value="C:cytoplasm"/>
    <property type="evidence" value="ECO:0007669"/>
    <property type="project" value="TreeGrafter"/>
</dbReference>
<dbReference type="Gene3D" id="3.40.50.620">
    <property type="entry name" value="HUPs"/>
    <property type="match status" value="1"/>
</dbReference>
<keyword evidence="2" id="KW-0436">Ligase</keyword>
<dbReference type="GO" id="GO:0005524">
    <property type="term" value="F:ATP binding"/>
    <property type="evidence" value="ECO:0007669"/>
    <property type="project" value="UniProtKB-KW"/>
</dbReference>
<dbReference type="SUPFAM" id="SSF52374">
    <property type="entry name" value="Nucleotidylyl transferase"/>
    <property type="match status" value="1"/>
</dbReference>
<dbReference type="AlphaFoldDB" id="A0A8K0K8P5"/>
<dbReference type="OrthoDB" id="438179at2759"/>
<evidence type="ECO:0000313" key="7">
    <source>
        <dbReference type="Proteomes" id="UP000792457"/>
    </source>
</evidence>
<comment type="caution">
    <text evidence="6">The sequence shown here is derived from an EMBL/GenBank/DDBJ whole genome shotgun (WGS) entry which is preliminary data.</text>
</comment>
<evidence type="ECO:0000313" key="6">
    <source>
        <dbReference type="EMBL" id="KAG8230559.1"/>
    </source>
</evidence>
<proteinExistence type="inferred from homology"/>
<evidence type="ECO:0000256" key="1">
    <source>
        <dbReference type="ARBA" id="ARBA00005594"/>
    </source>
</evidence>
<dbReference type="PANTHER" id="PTHR10890:SF27">
    <property type="entry name" value="CYSTEINE--TRNA LIGASE, MITOCHONDRIAL-RELATED"/>
    <property type="match status" value="1"/>
</dbReference>
<sequence>MLHENKILVSNVIEPDKMSIKYVCVVTRLTSNSSLDSIFPKSKLLIPSARYAFNPFNRYSSGHDRSASNSAKWTIPTGYSTSVSIYNCLTKSKVPLVLRNKDFVTWYMCGPTVYDSAHLGHACYVKFDIIRRILENYFNISVLVGMSITDVDDKIINRSREMKQDFRAITRKYETEFWKDMKDLNVSPPHVALKVTNHIDEIITFVSKLIDMKKAYVTED</sequence>
<organism evidence="6 7">
    <name type="scientific">Ladona fulva</name>
    <name type="common">Scarce chaser dragonfly</name>
    <name type="synonym">Libellula fulva</name>
    <dbReference type="NCBI Taxonomy" id="123851"/>
    <lineage>
        <taxon>Eukaryota</taxon>
        <taxon>Metazoa</taxon>
        <taxon>Ecdysozoa</taxon>
        <taxon>Arthropoda</taxon>
        <taxon>Hexapoda</taxon>
        <taxon>Insecta</taxon>
        <taxon>Pterygota</taxon>
        <taxon>Palaeoptera</taxon>
        <taxon>Odonata</taxon>
        <taxon>Epiprocta</taxon>
        <taxon>Anisoptera</taxon>
        <taxon>Libelluloidea</taxon>
        <taxon>Libellulidae</taxon>
        <taxon>Ladona</taxon>
    </lineage>
</organism>
<gene>
    <name evidence="6" type="ORF">J437_LFUL010160</name>
</gene>
<name>A0A8K0K8P5_LADFU</name>
<keyword evidence="4" id="KW-0067">ATP-binding</keyword>
<dbReference type="GO" id="GO:0006423">
    <property type="term" value="P:cysteinyl-tRNA aminoacylation"/>
    <property type="evidence" value="ECO:0007669"/>
    <property type="project" value="TreeGrafter"/>
</dbReference>
<feature type="domain" description="tRNA synthetases class I catalytic" evidence="5">
    <location>
        <begin position="101"/>
        <end position="219"/>
    </location>
</feature>
<dbReference type="InterPro" id="IPR024909">
    <property type="entry name" value="Cys-tRNA/MSH_ligase"/>
</dbReference>
<dbReference type="InterPro" id="IPR032678">
    <property type="entry name" value="tRNA-synt_1_cat_dom"/>
</dbReference>
<evidence type="ECO:0000259" key="5">
    <source>
        <dbReference type="Pfam" id="PF01406"/>
    </source>
</evidence>
<evidence type="ECO:0000256" key="3">
    <source>
        <dbReference type="ARBA" id="ARBA00022741"/>
    </source>
</evidence>
<keyword evidence="3" id="KW-0547">Nucleotide-binding</keyword>
<reference evidence="6" key="2">
    <citation type="submission" date="2017-10" db="EMBL/GenBank/DDBJ databases">
        <title>Ladona fulva Genome sequencing and assembly.</title>
        <authorList>
            <person name="Murali S."/>
            <person name="Richards S."/>
            <person name="Bandaranaike D."/>
            <person name="Bellair M."/>
            <person name="Blankenburg K."/>
            <person name="Chao H."/>
            <person name="Dinh H."/>
            <person name="Doddapaneni H."/>
            <person name="Dugan-Rocha S."/>
            <person name="Elkadiri S."/>
            <person name="Gnanaolivu R."/>
            <person name="Hernandez B."/>
            <person name="Skinner E."/>
            <person name="Javaid M."/>
            <person name="Lee S."/>
            <person name="Li M."/>
            <person name="Ming W."/>
            <person name="Munidasa M."/>
            <person name="Muniz J."/>
            <person name="Nguyen L."/>
            <person name="Hughes D."/>
            <person name="Osuji N."/>
            <person name="Pu L.-L."/>
            <person name="Puazo M."/>
            <person name="Qu C."/>
            <person name="Quiroz J."/>
            <person name="Raj R."/>
            <person name="Weissenberger G."/>
            <person name="Xin Y."/>
            <person name="Zou X."/>
            <person name="Han Y."/>
            <person name="Worley K."/>
            <person name="Muzny D."/>
            <person name="Gibbs R."/>
        </authorList>
    </citation>
    <scope>NUCLEOTIDE SEQUENCE</scope>
    <source>
        <strain evidence="6">Sampled in the wild</strain>
    </source>
</reference>
<dbReference type="InterPro" id="IPR014729">
    <property type="entry name" value="Rossmann-like_a/b/a_fold"/>
</dbReference>
<accession>A0A8K0K8P5</accession>
<reference evidence="6" key="1">
    <citation type="submission" date="2013-04" db="EMBL/GenBank/DDBJ databases">
        <authorList>
            <person name="Qu J."/>
            <person name="Murali S.C."/>
            <person name="Bandaranaike D."/>
            <person name="Bellair M."/>
            <person name="Blankenburg K."/>
            <person name="Chao H."/>
            <person name="Dinh H."/>
            <person name="Doddapaneni H."/>
            <person name="Downs B."/>
            <person name="Dugan-Rocha S."/>
            <person name="Elkadiri S."/>
            <person name="Gnanaolivu R.D."/>
            <person name="Hernandez B."/>
            <person name="Javaid M."/>
            <person name="Jayaseelan J.C."/>
            <person name="Lee S."/>
            <person name="Li M."/>
            <person name="Ming W."/>
            <person name="Munidasa M."/>
            <person name="Muniz J."/>
            <person name="Nguyen L."/>
            <person name="Ongeri F."/>
            <person name="Osuji N."/>
            <person name="Pu L.-L."/>
            <person name="Puazo M."/>
            <person name="Qu C."/>
            <person name="Quiroz J."/>
            <person name="Raj R."/>
            <person name="Weissenberger G."/>
            <person name="Xin Y."/>
            <person name="Zou X."/>
            <person name="Han Y."/>
            <person name="Richards S."/>
            <person name="Worley K."/>
            <person name="Muzny D."/>
            <person name="Gibbs R."/>
        </authorList>
    </citation>
    <scope>NUCLEOTIDE SEQUENCE</scope>
    <source>
        <strain evidence="6">Sampled in the wild</strain>
    </source>
</reference>
<dbReference type="Pfam" id="PF01406">
    <property type="entry name" value="tRNA-synt_1e"/>
    <property type="match status" value="1"/>
</dbReference>